<dbReference type="EMBL" id="JGYQ01000018">
    <property type="protein sequence ID" value="KFI45192.1"/>
    <property type="molecule type" value="Genomic_DNA"/>
</dbReference>
<keyword evidence="3" id="KW-1185">Reference proteome</keyword>
<organism evidence="2 3">
    <name type="scientific">Bifidobacterium boum</name>
    <dbReference type="NCBI Taxonomy" id="78343"/>
    <lineage>
        <taxon>Bacteria</taxon>
        <taxon>Bacillati</taxon>
        <taxon>Actinomycetota</taxon>
        <taxon>Actinomycetes</taxon>
        <taxon>Bifidobacteriales</taxon>
        <taxon>Bifidobacteriaceae</taxon>
        <taxon>Bifidobacterium</taxon>
    </lineage>
</organism>
<gene>
    <name evidence="2" type="ORF">BBOU_1658</name>
</gene>
<dbReference type="Proteomes" id="UP000029093">
    <property type="component" value="Unassembled WGS sequence"/>
</dbReference>
<comment type="caution">
    <text evidence="2">The sequence shown here is derived from an EMBL/GenBank/DDBJ whole genome shotgun (WGS) entry which is preliminary data.</text>
</comment>
<sequence length="89" mass="9968">MDCEDGREIQSKVLVGFVPEDVIRIVLLTMIAVFLLSLFIAVKTGHDKAPRDDEIQIPDVTSMTMNQAMKTMDDDGIDRDTVALMVVRE</sequence>
<evidence type="ECO:0000256" key="1">
    <source>
        <dbReference type="SAM" id="Phobius"/>
    </source>
</evidence>
<feature type="transmembrane region" description="Helical" evidence="1">
    <location>
        <begin position="22"/>
        <end position="42"/>
    </location>
</feature>
<protein>
    <submittedName>
        <fullName evidence="2">Uncharacterized protein</fullName>
    </submittedName>
</protein>
<evidence type="ECO:0000313" key="2">
    <source>
        <dbReference type="EMBL" id="KFI45192.1"/>
    </source>
</evidence>
<keyword evidence="1" id="KW-0472">Membrane</keyword>
<reference evidence="2 3" key="1">
    <citation type="submission" date="2014-03" db="EMBL/GenBank/DDBJ databases">
        <title>Genomics of Bifidobacteria.</title>
        <authorList>
            <person name="Ventura M."/>
            <person name="Milani C."/>
            <person name="Lugli G.A."/>
        </authorList>
    </citation>
    <scope>NUCLEOTIDE SEQUENCE [LARGE SCALE GENOMIC DNA]</scope>
    <source>
        <strain evidence="2 3">LMG 10736</strain>
    </source>
</reference>
<keyword evidence="1" id="KW-0812">Transmembrane</keyword>
<proteinExistence type="predicted"/>
<keyword evidence="1" id="KW-1133">Transmembrane helix</keyword>
<evidence type="ECO:0000313" key="3">
    <source>
        <dbReference type="Proteomes" id="UP000029093"/>
    </source>
</evidence>
<name>A0A086ZF92_9BIFI</name>
<accession>A0A086ZF92</accession>
<dbReference type="AlphaFoldDB" id="A0A086ZF92"/>